<accession>A0A1E5RXS3</accession>
<gene>
    <name evidence="2" type="ORF">AWRI3580_g1052</name>
</gene>
<dbReference type="AlphaFoldDB" id="A0A1E5RXS3"/>
<protein>
    <submittedName>
        <fullName evidence="2">Auxilin-like clathrin uncoating factor SWA2</fullName>
    </submittedName>
</protein>
<dbReference type="STRING" id="29833.A0A1E5RXS3"/>
<evidence type="ECO:0000313" key="3">
    <source>
        <dbReference type="Proteomes" id="UP000095358"/>
    </source>
</evidence>
<sequence length="552" mass="63105">MASKNDIFADLFTDFKSSTSSLNLNEKTNEESKKSTSSSRLPEVRNNPPSHKTVSTESLIPSNVNNNAQRSNNDTKYTFDDIFASELPPKNNLVNKIDMFDDLLIPNFHSSANLKEESPVVDDNPFETFKEDSKNVLRAEKSQNDNATLNNEEPNLLLDISDNLPHLSGFFSSSSNILEKGKTYIQSQFNSSIEGRLSEQRVENPQQASKRVFRDKVIEKEKSAPIVEDLLLLDINVKPKQKVNKSAPNLLENHTLAVSKQSSLPADLTISISNFEKDSYFDFKNQGTNAFKLGHYDLALDKFKMASDSIPKNHIYQVIILRNLISTTFKLGDLSAVKQYFDEVSNRLHLNNYSSWSSYKIQEKQPILLKDIMKKILILKGEYYEMKEDLQQAFSTYKEMLDLGLSDHTVVKKKQRLEKILNPKKTAPPRASLNKAKEKPKVPKVSKVIQEIDTTAMKARVIKKLEAWQGDKASDLRYLLLNLHTILPTWSKVDPKNLISPKKCKIYYFKAINQTHPDKIQQNTETENRILFETIFMALNKAWVSFKEDNDL</sequence>
<dbReference type="InterPro" id="IPR011990">
    <property type="entry name" value="TPR-like_helical_dom_sf"/>
</dbReference>
<dbReference type="EMBL" id="LPNN01000002">
    <property type="protein sequence ID" value="OEJ91757.1"/>
    <property type="molecule type" value="Genomic_DNA"/>
</dbReference>
<dbReference type="Proteomes" id="UP000095358">
    <property type="component" value="Unassembled WGS sequence"/>
</dbReference>
<dbReference type="SUPFAM" id="SSF46565">
    <property type="entry name" value="Chaperone J-domain"/>
    <property type="match status" value="1"/>
</dbReference>
<evidence type="ECO:0000256" key="1">
    <source>
        <dbReference type="SAM" id="MobiDB-lite"/>
    </source>
</evidence>
<organism evidence="2 3">
    <name type="scientific">Hanseniaspora uvarum</name>
    <name type="common">Yeast</name>
    <name type="synonym">Kloeckera apiculata</name>
    <dbReference type="NCBI Taxonomy" id="29833"/>
    <lineage>
        <taxon>Eukaryota</taxon>
        <taxon>Fungi</taxon>
        <taxon>Dikarya</taxon>
        <taxon>Ascomycota</taxon>
        <taxon>Saccharomycotina</taxon>
        <taxon>Saccharomycetes</taxon>
        <taxon>Saccharomycodales</taxon>
        <taxon>Saccharomycodaceae</taxon>
        <taxon>Hanseniaspora</taxon>
    </lineage>
</organism>
<name>A0A1E5RXS3_HANUV</name>
<feature type="compositionally biased region" description="Low complexity" evidence="1">
    <location>
        <begin position="63"/>
        <end position="72"/>
    </location>
</feature>
<dbReference type="VEuPathDB" id="FungiDB:AWRI3580_g1052"/>
<evidence type="ECO:0000313" key="2">
    <source>
        <dbReference type="EMBL" id="OEJ91757.1"/>
    </source>
</evidence>
<feature type="compositionally biased region" description="Polar residues" evidence="1">
    <location>
        <begin position="47"/>
        <end position="62"/>
    </location>
</feature>
<dbReference type="SUPFAM" id="SSF48452">
    <property type="entry name" value="TPR-like"/>
    <property type="match status" value="1"/>
</dbReference>
<proteinExistence type="predicted"/>
<dbReference type="OrthoDB" id="1717591at2759"/>
<dbReference type="Gene3D" id="1.25.40.10">
    <property type="entry name" value="Tetratricopeptide repeat domain"/>
    <property type="match status" value="1"/>
</dbReference>
<dbReference type="InterPro" id="IPR036869">
    <property type="entry name" value="J_dom_sf"/>
</dbReference>
<reference evidence="3" key="1">
    <citation type="journal article" date="2016" name="Genome Announc.">
        <title>Genome sequences of three species of Hanseniaspora isolated from spontaneous wine fermentations.</title>
        <authorList>
            <person name="Sternes P.R."/>
            <person name="Lee D."/>
            <person name="Kutyna D.R."/>
            <person name="Borneman A.R."/>
        </authorList>
    </citation>
    <scope>NUCLEOTIDE SEQUENCE [LARGE SCALE GENOMIC DNA]</scope>
    <source>
        <strain evidence="3">AWRI3580</strain>
    </source>
</reference>
<feature type="region of interest" description="Disordered" evidence="1">
    <location>
        <begin position="20"/>
        <end position="73"/>
    </location>
</feature>
<keyword evidence="3" id="KW-1185">Reference proteome</keyword>
<dbReference type="Gene3D" id="1.10.287.110">
    <property type="entry name" value="DnaJ domain"/>
    <property type="match status" value="1"/>
</dbReference>
<comment type="caution">
    <text evidence="2">The sequence shown here is derived from an EMBL/GenBank/DDBJ whole genome shotgun (WGS) entry which is preliminary data.</text>
</comment>